<dbReference type="Pfam" id="PF02589">
    <property type="entry name" value="LUD_dom"/>
    <property type="match status" value="1"/>
</dbReference>
<dbReference type="AlphaFoldDB" id="A0A5M3X394"/>
<accession>A0A5M3X394</accession>
<keyword evidence="3" id="KW-1185">Reference proteome</keyword>
<protein>
    <recommendedName>
        <fullName evidence="1">LUD domain-containing protein</fullName>
    </recommendedName>
</protein>
<dbReference type="OrthoDB" id="4941530at2"/>
<gene>
    <name evidence="2" type="ORF">Amac_091070</name>
</gene>
<sequence length="204" mass="21897">MEAPPLDEAFAVPAAEDQLERAAKGLRERGYAVHIVDGPEDARALVSALVPVDKEVFTASSETLRTAGIAADLDESGRFRSVRAQLAELDIAAQIRMGATPDVVVGSVHAVTEDGIMVAASASGSQLASYAAGARQAIWVVGAQKVVADLDTALRRIRTYSLPREWVRLQEVYGQPSFVGKILILEREMPDRGTVILIRSEIGF</sequence>
<evidence type="ECO:0000313" key="2">
    <source>
        <dbReference type="EMBL" id="GES15510.1"/>
    </source>
</evidence>
<dbReference type="EMBL" id="BLAE01000077">
    <property type="protein sequence ID" value="GES15510.1"/>
    <property type="molecule type" value="Genomic_DNA"/>
</dbReference>
<reference evidence="2 3" key="1">
    <citation type="submission" date="2019-10" db="EMBL/GenBank/DDBJ databases">
        <title>Whole genome shotgun sequence of Acrocarpospora macrocephala NBRC 16266.</title>
        <authorList>
            <person name="Ichikawa N."/>
            <person name="Kimura A."/>
            <person name="Kitahashi Y."/>
            <person name="Komaki H."/>
            <person name="Oguchi A."/>
        </authorList>
    </citation>
    <scope>NUCLEOTIDE SEQUENCE [LARGE SCALE GENOMIC DNA]</scope>
    <source>
        <strain evidence="2 3">NBRC 16266</strain>
    </source>
</reference>
<comment type="caution">
    <text evidence="2">The sequence shown here is derived from an EMBL/GenBank/DDBJ whole genome shotgun (WGS) entry which is preliminary data.</text>
</comment>
<dbReference type="Proteomes" id="UP000331127">
    <property type="component" value="Unassembled WGS sequence"/>
</dbReference>
<organism evidence="2 3">
    <name type="scientific">Acrocarpospora macrocephala</name>
    <dbReference type="NCBI Taxonomy" id="150177"/>
    <lineage>
        <taxon>Bacteria</taxon>
        <taxon>Bacillati</taxon>
        <taxon>Actinomycetota</taxon>
        <taxon>Actinomycetes</taxon>
        <taxon>Streptosporangiales</taxon>
        <taxon>Streptosporangiaceae</taxon>
        <taxon>Acrocarpospora</taxon>
    </lineage>
</organism>
<name>A0A5M3X394_9ACTN</name>
<dbReference type="InterPro" id="IPR003741">
    <property type="entry name" value="LUD_dom"/>
</dbReference>
<feature type="domain" description="LUD" evidence="1">
    <location>
        <begin position="19"/>
        <end position="173"/>
    </location>
</feature>
<dbReference type="PANTHER" id="PTHR36179:SF2">
    <property type="entry name" value="LUD DOMAIN-CONTAINING PROTEIN"/>
    <property type="match status" value="1"/>
</dbReference>
<dbReference type="PANTHER" id="PTHR36179">
    <property type="entry name" value="LUD_DOM DOMAIN-CONTAINING PROTEIN"/>
    <property type="match status" value="1"/>
</dbReference>
<evidence type="ECO:0000259" key="1">
    <source>
        <dbReference type="Pfam" id="PF02589"/>
    </source>
</evidence>
<proteinExistence type="predicted"/>
<evidence type="ECO:0000313" key="3">
    <source>
        <dbReference type="Proteomes" id="UP000331127"/>
    </source>
</evidence>